<dbReference type="PROSITE" id="PS00972">
    <property type="entry name" value="USP_1"/>
    <property type="match status" value="1"/>
</dbReference>
<evidence type="ECO:0000256" key="8">
    <source>
        <dbReference type="ARBA" id="ARBA00022801"/>
    </source>
</evidence>
<keyword evidence="8 16" id="KW-0378">Hydrolase</keyword>
<feature type="region of interest" description="Disordered" evidence="12">
    <location>
        <begin position="319"/>
        <end position="416"/>
    </location>
</feature>
<evidence type="ECO:0000256" key="7">
    <source>
        <dbReference type="ARBA" id="ARBA00022786"/>
    </source>
</evidence>
<dbReference type="GO" id="GO:0004843">
    <property type="term" value="F:cysteine-type deubiquitinase activity"/>
    <property type="evidence" value="ECO:0007669"/>
    <property type="project" value="UniProtKB-EC"/>
</dbReference>
<feature type="compositionally biased region" description="Basic and acidic residues" evidence="12">
    <location>
        <begin position="330"/>
        <end position="339"/>
    </location>
</feature>
<keyword evidence="13" id="KW-0812">Transmembrane</keyword>
<feature type="compositionally biased region" description="Polar residues" evidence="12">
    <location>
        <begin position="932"/>
        <end position="947"/>
    </location>
</feature>
<dbReference type="GO" id="GO:0005634">
    <property type="term" value="C:nucleus"/>
    <property type="evidence" value="ECO:0007669"/>
    <property type="project" value="TreeGrafter"/>
</dbReference>
<evidence type="ECO:0000256" key="1">
    <source>
        <dbReference type="ARBA" id="ARBA00000707"/>
    </source>
</evidence>
<dbReference type="InterPro" id="IPR001394">
    <property type="entry name" value="Peptidase_C19_UCH"/>
</dbReference>
<dbReference type="GO" id="GO:0005829">
    <property type="term" value="C:cytosol"/>
    <property type="evidence" value="ECO:0007669"/>
    <property type="project" value="TreeGrafter"/>
</dbReference>
<evidence type="ECO:0000256" key="9">
    <source>
        <dbReference type="ARBA" id="ARBA00022807"/>
    </source>
</evidence>
<evidence type="ECO:0000256" key="4">
    <source>
        <dbReference type="ARBA" id="ARBA00022670"/>
    </source>
</evidence>
<dbReference type="Pfam" id="PF01753">
    <property type="entry name" value="zf-MYND"/>
    <property type="match status" value="1"/>
</dbReference>
<keyword evidence="6 11" id="KW-0863">Zinc-finger</keyword>
<keyword evidence="5" id="KW-0479">Metal-binding</keyword>
<keyword evidence="17" id="KW-1185">Reference proteome</keyword>
<keyword evidence="13" id="KW-1133">Transmembrane helix</keyword>
<evidence type="ECO:0000256" key="12">
    <source>
        <dbReference type="SAM" id="MobiDB-lite"/>
    </source>
</evidence>
<feature type="region of interest" description="Disordered" evidence="12">
    <location>
        <begin position="158"/>
        <end position="179"/>
    </location>
</feature>
<accession>A0AAV6N2R0</accession>
<comment type="caution">
    <text evidence="16">The sequence shown here is derived from an EMBL/GenBank/DDBJ whole genome shotgun (WGS) entry which is preliminary data.</text>
</comment>
<reference evidence="16 17" key="1">
    <citation type="journal article" date="2021" name="Hortic Res">
        <title>The domestication of Cucurbita argyrosperma as revealed by the genome of its wild relative.</title>
        <authorList>
            <person name="Barrera-Redondo J."/>
            <person name="Sanchez-de la Vega G."/>
            <person name="Aguirre-Liguori J.A."/>
            <person name="Castellanos-Morales G."/>
            <person name="Gutierrez-Guerrero Y.T."/>
            <person name="Aguirre-Dugua X."/>
            <person name="Aguirre-Planter E."/>
            <person name="Tenaillon M.I."/>
            <person name="Lira-Saade R."/>
            <person name="Eguiarte L.E."/>
        </authorList>
    </citation>
    <scope>NUCLEOTIDE SEQUENCE [LARGE SCALE GENOMIC DNA]</scope>
    <source>
        <strain evidence="16">JBR-2021</strain>
    </source>
</reference>
<keyword evidence="7" id="KW-0833">Ubl conjugation pathway</keyword>
<feature type="compositionally biased region" description="Polar residues" evidence="12">
    <location>
        <begin position="343"/>
        <end position="388"/>
    </location>
</feature>
<feature type="region of interest" description="Disordered" evidence="12">
    <location>
        <begin position="863"/>
        <end position="902"/>
    </location>
</feature>
<feature type="non-terminal residue" evidence="16">
    <location>
        <position position="1"/>
    </location>
</feature>
<dbReference type="AlphaFoldDB" id="A0AAV6N2R0"/>
<protein>
    <recommendedName>
        <fullName evidence="3">ubiquitinyl hydrolase 1</fullName>
        <ecNumber evidence="3">3.4.19.12</ecNumber>
    </recommendedName>
</protein>
<feature type="compositionally biased region" description="Low complexity" evidence="12">
    <location>
        <begin position="921"/>
        <end position="931"/>
    </location>
</feature>
<evidence type="ECO:0000256" key="13">
    <source>
        <dbReference type="SAM" id="Phobius"/>
    </source>
</evidence>
<evidence type="ECO:0000256" key="5">
    <source>
        <dbReference type="ARBA" id="ARBA00022723"/>
    </source>
</evidence>
<feature type="compositionally biased region" description="Low complexity" evidence="12">
    <location>
        <begin position="158"/>
        <end position="173"/>
    </location>
</feature>
<name>A0AAV6N2R0_9ROSI</name>
<evidence type="ECO:0000256" key="10">
    <source>
        <dbReference type="ARBA" id="ARBA00022833"/>
    </source>
</evidence>
<dbReference type="FunFam" id="6.10.140.2220:FF:000006">
    <property type="entry name" value="Ubiquitin carboxyl-terminal hydrolase 15"/>
    <property type="match status" value="1"/>
</dbReference>
<keyword evidence="9" id="KW-0788">Thiol protease</keyword>
<dbReference type="EMBL" id="JAGKQH010000009">
    <property type="protein sequence ID" value="KAG6591695.1"/>
    <property type="molecule type" value="Genomic_DNA"/>
</dbReference>
<gene>
    <name evidence="16" type="primary">UBP16</name>
    <name evidence="16" type="ORF">SDJN03_14041</name>
</gene>
<feature type="transmembrane region" description="Helical" evidence="13">
    <location>
        <begin position="6"/>
        <end position="25"/>
    </location>
</feature>
<evidence type="ECO:0000259" key="15">
    <source>
        <dbReference type="PROSITE" id="PS50865"/>
    </source>
</evidence>
<feature type="region of interest" description="Disordered" evidence="12">
    <location>
        <begin position="273"/>
        <end position="292"/>
    </location>
</feature>
<evidence type="ECO:0000256" key="3">
    <source>
        <dbReference type="ARBA" id="ARBA00012759"/>
    </source>
</evidence>
<organism evidence="16 17">
    <name type="scientific">Cucurbita argyrosperma subsp. sororia</name>
    <dbReference type="NCBI Taxonomy" id="37648"/>
    <lineage>
        <taxon>Eukaryota</taxon>
        <taxon>Viridiplantae</taxon>
        <taxon>Streptophyta</taxon>
        <taxon>Embryophyta</taxon>
        <taxon>Tracheophyta</taxon>
        <taxon>Spermatophyta</taxon>
        <taxon>Magnoliopsida</taxon>
        <taxon>eudicotyledons</taxon>
        <taxon>Gunneridae</taxon>
        <taxon>Pentapetalae</taxon>
        <taxon>rosids</taxon>
        <taxon>fabids</taxon>
        <taxon>Cucurbitales</taxon>
        <taxon>Cucurbitaceae</taxon>
        <taxon>Cucurbiteae</taxon>
        <taxon>Cucurbita</taxon>
    </lineage>
</organism>
<evidence type="ECO:0000256" key="11">
    <source>
        <dbReference type="PROSITE-ProRule" id="PRU00134"/>
    </source>
</evidence>
<comment type="similarity">
    <text evidence="2">Belongs to the peptidase C19 family.</text>
</comment>
<dbReference type="GO" id="GO:0006508">
    <property type="term" value="P:proteolysis"/>
    <property type="evidence" value="ECO:0007669"/>
    <property type="project" value="UniProtKB-KW"/>
</dbReference>
<proteinExistence type="inferred from homology"/>
<dbReference type="PANTHER" id="PTHR24006">
    <property type="entry name" value="UBIQUITIN CARBOXYL-TERMINAL HYDROLASE"/>
    <property type="match status" value="1"/>
</dbReference>
<dbReference type="Proteomes" id="UP000685013">
    <property type="component" value="Chromosome 9"/>
</dbReference>
<dbReference type="CDD" id="cd02661">
    <property type="entry name" value="Peptidase_C19E"/>
    <property type="match status" value="1"/>
</dbReference>
<feature type="compositionally biased region" description="Polar residues" evidence="12">
    <location>
        <begin position="276"/>
        <end position="286"/>
    </location>
</feature>
<dbReference type="InterPro" id="IPR018200">
    <property type="entry name" value="USP_CS"/>
</dbReference>
<keyword evidence="13" id="KW-0472">Membrane</keyword>
<evidence type="ECO:0000256" key="2">
    <source>
        <dbReference type="ARBA" id="ARBA00009085"/>
    </source>
</evidence>
<feature type="compositionally biased region" description="Polar residues" evidence="12">
    <location>
        <begin position="221"/>
        <end position="231"/>
    </location>
</feature>
<evidence type="ECO:0000259" key="14">
    <source>
        <dbReference type="PROSITE" id="PS50235"/>
    </source>
</evidence>
<dbReference type="FunFam" id="3.90.70.10:FF:000026">
    <property type="entry name" value="Ubiquitin carboxyl-terminal hydrolase 15"/>
    <property type="match status" value="1"/>
</dbReference>
<feature type="domain" description="MYND-type" evidence="15">
    <location>
        <begin position="73"/>
        <end position="110"/>
    </location>
</feature>
<dbReference type="InterPro" id="IPR050164">
    <property type="entry name" value="Peptidase_C19"/>
</dbReference>
<evidence type="ECO:0000313" key="17">
    <source>
        <dbReference type="Proteomes" id="UP000685013"/>
    </source>
</evidence>
<keyword evidence="10" id="KW-0862">Zinc</keyword>
<dbReference type="Pfam" id="PF00443">
    <property type="entry name" value="UCH"/>
    <property type="match status" value="1"/>
</dbReference>
<dbReference type="GO" id="GO:0016579">
    <property type="term" value="P:protein deubiquitination"/>
    <property type="evidence" value="ECO:0007669"/>
    <property type="project" value="InterPro"/>
</dbReference>
<feature type="domain" description="USP" evidence="14">
    <location>
        <begin position="540"/>
        <end position="845"/>
    </location>
</feature>
<feature type="region of interest" description="Disordered" evidence="12">
    <location>
        <begin position="916"/>
        <end position="949"/>
    </location>
</feature>
<dbReference type="EC" id="3.4.19.12" evidence="3"/>
<evidence type="ECO:0000313" key="16">
    <source>
        <dbReference type="EMBL" id="KAG6591695.1"/>
    </source>
</evidence>
<comment type="catalytic activity">
    <reaction evidence="1">
        <text>Thiol-dependent hydrolysis of ester, thioester, amide, peptide and isopeptide bonds formed by the C-terminal Gly of ubiquitin (a 76-residue protein attached to proteins as an intracellular targeting signal).</text>
        <dbReference type="EC" id="3.4.19.12"/>
    </reaction>
</comment>
<dbReference type="PROSITE" id="PS50865">
    <property type="entry name" value="ZF_MYND_2"/>
    <property type="match status" value="1"/>
</dbReference>
<dbReference type="PANTHER" id="PTHR24006:SF874">
    <property type="entry name" value="UBIQUITIN CARBOXYL-TERMINAL HYDROLASE 16"/>
    <property type="match status" value="1"/>
</dbReference>
<dbReference type="InterPro" id="IPR002893">
    <property type="entry name" value="Znf_MYND"/>
</dbReference>
<feature type="region of interest" description="Disordered" evidence="12">
    <location>
        <begin position="221"/>
        <end position="246"/>
    </location>
</feature>
<dbReference type="InterPro" id="IPR028889">
    <property type="entry name" value="USP"/>
</dbReference>
<evidence type="ECO:0000256" key="6">
    <source>
        <dbReference type="ARBA" id="ARBA00022771"/>
    </source>
</evidence>
<dbReference type="PROSITE" id="PS50235">
    <property type="entry name" value="USP_3"/>
    <property type="match status" value="1"/>
</dbReference>
<sequence length="991" mass="109008">MLVSGSIGLQVLLVFVVFPVIYLVIRRKWRLSVARKEEINRLLVLSSEEAFRAELEASAGYTYTSITPLGHQCAVCYSATTTRCARCKAVRYCSGKCQIIHWRQGHKENCHPPSISDRPVASRADFEHKVTEQDHYESFTSDSSASSFSGFSSSIISSESSDDTSTSDSSSQIEPEKFDGYISADAIPDSLETTRGIDIVDQPKPLSPMFGNLVGSVDSFPSSGKLNQLKPSGSHGKDSRSSINSSSFVIDGNHRVSGATVSSDFWARTLDHKGPTSDSLGNSTLPKFSGGHGRKLHSTSSFSFNSSNVLQACSSDETDASNITLPGASEYKKDKKPMDGENFSKNYSIPSNVCNSAPSNNQGHKNTGNLKPASTSHVLRSKSTSSVRPRNGSGGKTLDSNVSISPPLRSERSSKVVVDTISKVQSKDGNFSQRKIDSEYSLPSNAGGTSVSLSRIQPGRVDSVQATSGVPAEVACNLNSKNGLRMSMLKVVDQFRGSKLKNSHACTVSEMPGRLNYKGLFSYDHFVKLYNWNKLELQPAGLINCGNSCYANVVLQCLAFTPPLTAYFLQGLHSKSCIRKGWCFNCEFESLILKVKEGRSPLSPVGIISQLPNIGRQLGNGKEEDAHEFLRYVIDTMQSICCMESGVSSSGSWEEETTLVGLTFGGYLLSKIKCTRCQGRSERQERIMDLTVEIEGDIGRLDEALRKFTSKEILDGDNKYLCGRCKSYVRAKKKLKILEAPNILTVVFKRFQSGNFGKLNKPIKFPEILDLAPFIRGTSDKSPIYRLYAVVVHLDVMNSSFSGHYVCYVKSAKNKWFKIDDSTVTPVDIETVLTKGAYMLLYSRCLPRAPRLLRHGTVAVDSKTRATHSRIDERNTTAKTTSTSTRQSYSKDTPGEPGSIRSIHYGHREFHRLFDEDSSSDHSSLISSTSDEGSYSTESTRDSTSADELSDYIFGDPSRVRIAFSHSCKAYHENNCLAEDKRRGSVPFLPF</sequence>
<keyword evidence="4" id="KW-0645">Protease</keyword>
<dbReference type="GO" id="GO:0008270">
    <property type="term" value="F:zinc ion binding"/>
    <property type="evidence" value="ECO:0007669"/>
    <property type="project" value="UniProtKB-KW"/>
</dbReference>